<proteinExistence type="predicted"/>
<dbReference type="Proteomes" id="UP000824090">
    <property type="component" value="Unassembled WGS sequence"/>
</dbReference>
<sequence length="282" mass="32480">MINDEILKGELDFYRYLRSEYEKMISEKWDSVVVKRQHGKNRLFLRSGKELVYISDKKSRLLEEFIRGRRAQSAVCLIDNNILLLELMRERYISFTDAAFKRAINEPSRQEIGKISSAMGHDFNGAYGCGGRKDAGESGDLEVCTDTAREGKGTADSLEKDGFRPEERVYVTPGRVRVRSKSELIIAAFLESKGIHYRYEAELWLDGSPVYPDFTVRRSSDGSEVIWEHFGMMSHEDYRTRNIHKLVKYMECGYRLGENLIATYDDGSFNIACLERISSTML</sequence>
<reference evidence="1" key="1">
    <citation type="submission" date="2020-10" db="EMBL/GenBank/DDBJ databases">
        <authorList>
            <person name="Gilroy R."/>
        </authorList>
    </citation>
    <scope>NUCLEOTIDE SEQUENCE</scope>
    <source>
        <strain evidence="1">ChiHcec3-6078</strain>
    </source>
</reference>
<protein>
    <submittedName>
        <fullName evidence="1">Uncharacterized protein</fullName>
    </submittedName>
</protein>
<organism evidence="1 2">
    <name type="scientific">Candidatus Allocopromorpha excrementigallinarum</name>
    <dbReference type="NCBI Taxonomy" id="2840742"/>
    <lineage>
        <taxon>Bacteria</taxon>
        <taxon>Bacillati</taxon>
        <taxon>Bacillota</taxon>
        <taxon>Clostridia</taxon>
        <taxon>Eubacteriales</taxon>
        <taxon>Eubacteriaceae</taxon>
        <taxon>Eubacteriaceae incertae sedis</taxon>
        <taxon>Candidatus Allocopromorpha</taxon>
    </lineage>
</organism>
<gene>
    <name evidence="1" type="ORF">IAC50_02580</name>
</gene>
<dbReference type="AlphaFoldDB" id="A0A9D1L6R7"/>
<accession>A0A9D1L6R7</accession>
<name>A0A9D1L6R7_9FIRM</name>
<evidence type="ECO:0000313" key="1">
    <source>
        <dbReference type="EMBL" id="HIU25372.1"/>
    </source>
</evidence>
<reference evidence="1" key="2">
    <citation type="journal article" date="2021" name="PeerJ">
        <title>Extensive microbial diversity within the chicken gut microbiome revealed by metagenomics and culture.</title>
        <authorList>
            <person name="Gilroy R."/>
            <person name="Ravi A."/>
            <person name="Getino M."/>
            <person name="Pursley I."/>
            <person name="Horton D.L."/>
            <person name="Alikhan N.F."/>
            <person name="Baker D."/>
            <person name="Gharbi K."/>
            <person name="Hall N."/>
            <person name="Watson M."/>
            <person name="Adriaenssens E.M."/>
            <person name="Foster-Nyarko E."/>
            <person name="Jarju S."/>
            <person name="Secka A."/>
            <person name="Antonio M."/>
            <person name="Oren A."/>
            <person name="Chaudhuri R.R."/>
            <person name="La Ragione R."/>
            <person name="Hildebrand F."/>
            <person name="Pallen M.J."/>
        </authorList>
    </citation>
    <scope>NUCLEOTIDE SEQUENCE</scope>
    <source>
        <strain evidence="1">ChiHcec3-6078</strain>
    </source>
</reference>
<dbReference type="EMBL" id="DVMP01000050">
    <property type="protein sequence ID" value="HIU25372.1"/>
    <property type="molecule type" value="Genomic_DNA"/>
</dbReference>
<comment type="caution">
    <text evidence="1">The sequence shown here is derived from an EMBL/GenBank/DDBJ whole genome shotgun (WGS) entry which is preliminary data.</text>
</comment>
<evidence type="ECO:0000313" key="2">
    <source>
        <dbReference type="Proteomes" id="UP000824090"/>
    </source>
</evidence>